<name>A0A6A6ZLJ5_9PLEO</name>
<gene>
    <name evidence="1" type="ORF">CC86DRAFT_94252</name>
</gene>
<dbReference type="AlphaFoldDB" id="A0A6A6ZLJ5"/>
<dbReference type="EMBL" id="MU006235">
    <property type="protein sequence ID" value="KAF2821972.1"/>
    <property type="molecule type" value="Genomic_DNA"/>
</dbReference>
<organism evidence="1 2">
    <name type="scientific">Ophiobolus disseminans</name>
    <dbReference type="NCBI Taxonomy" id="1469910"/>
    <lineage>
        <taxon>Eukaryota</taxon>
        <taxon>Fungi</taxon>
        <taxon>Dikarya</taxon>
        <taxon>Ascomycota</taxon>
        <taxon>Pezizomycotina</taxon>
        <taxon>Dothideomycetes</taxon>
        <taxon>Pleosporomycetidae</taxon>
        <taxon>Pleosporales</taxon>
        <taxon>Pleosporineae</taxon>
        <taxon>Phaeosphaeriaceae</taxon>
        <taxon>Ophiobolus</taxon>
    </lineage>
</organism>
<accession>A0A6A6ZLJ5</accession>
<reference evidence="1" key="1">
    <citation type="journal article" date="2020" name="Stud. Mycol.">
        <title>101 Dothideomycetes genomes: a test case for predicting lifestyles and emergence of pathogens.</title>
        <authorList>
            <person name="Haridas S."/>
            <person name="Albert R."/>
            <person name="Binder M."/>
            <person name="Bloem J."/>
            <person name="Labutti K."/>
            <person name="Salamov A."/>
            <person name="Andreopoulos B."/>
            <person name="Baker S."/>
            <person name="Barry K."/>
            <person name="Bills G."/>
            <person name="Bluhm B."/>
            <person name="Cannon C."/>
            <person name="Castanera R."/>
            <person name="Culley D."/>
            <person name="Daum C."/>
            <person name="Ezra D."/>
            <person name="Gonzalez J."/>
            <person name="Henrissat B."/>
            <person name="Kuo A."/>
            <person name="Liang C."/>
            <person name="Lipzen A."/>
            <person name="Lutzoni F."/>
            <person name="Magnuson J."/>
            <person name="Mondo S."/>
            <person name="Nolan M."/>
            <person name="Ohm R."/>
            <person name="Pangilinan J."/>
            <person name="Park H.-J."/>
            <person name="Ramirez L."/>
            <person name="Alfaro M."/>
            <person name="Sun H."/>
            <person name="Tritt A."/>
            <person name="Yoshinaga Y."/>
            <person name="Zwiers L.-H."/>
            <person name="Turgeon B."/>
            <person name="Goodwin S."/>
            <person name="Spatafora J."/>
            <person name="Crous P."/>
            <person name="Grigoriev I."/>
        </authorList>
    </citation>
    <scope>NUCLEOTIDE SEQUENCE</scope>
    <source>
        <strain evidence="1">CBS 113818</strain>
    </source>
</reference>
<protein>
    <submittedName>
        <fullName evidence="1">Uncharacterized protein</fullName>
    </submittedName>
</protein>
<keyword evidence="2" id="KW-1185">Reference proteome</keyword>
<evidence type="ECO:0000313" key="1">
    <source>
        <dbReference type="EMBL" id="KAF2821972.1"/>
    </source>
</evidence>
<proteinExistence type="predicted"/>
<dbReference type="Proteomes" id="UP000799424">
    <property type="component" value="Unassembled WGS sequence"/>
</dbReference>
<evidence type="ECO:0000313" key="2">
    <source>
        <dbReference type="Proteomes" id="UP000799424"/>
    </source>
</evidence>
<sequence length="73" mass="8309">MGSLLGRSGRYPTRVFRAPHVSRGSLIRLRQQALFRILCCLSIDICRVARSRKSSRRHALRNMFTPCSVASSF</sequence>